<dbReference type="EMBL" id="SJPG01000001">
    <property type="protein sequence ID" value="TWT62506.1"/>
    <property type="molecule type" value="Genomic_DNA"/>
</dbReference>
<feature type="domain" description="PPIase cyclophilin-type" evidence="6">
    <location>
        <begin position="28"/>
        <end position="173"/>
    </location>
</feature>
<evidence type="ECO:0000256" key="5">
    <source>
        <dbReference type="RuleBase" id="RU363019"/>
    </source>
</evidence>
<dbReference type="CDD" id="cd00317">
    <property type="entry name" value="cyclophilin"/>
    <property type="match status" value="1"/>
</dbReference>
<dbReference type="PROSITE" id="PS50072">
    <property type="entry name" value="CSA_PPIASE_2"/>
    <property type="match status" value="1"/>
</dbReference>
<organism evidence="7 8">
    <name type="scientific">Rubinisphaera italica</name>
    <dbReference type="NCBI Taxonomy" id="2527969"/>
    <lineage>
        <taxon>Bacteria</taxon>
        <taxon>Pseudomonadati</taxon>
        <taxon>Planctomycetota</taxon>
        <taxon>Planctomycetia</taxon>
        <taxon>Planctomycetales</taxon>
        <taxon>Planctomycetaceae</taxon>
        <taxon>Rubinisphaera</taxon>
    </lineage>
</organism>
<protein>
    <recommendedName>
        <fullName evidence="5">Peptidyl-prolyl cis-trans isomerase</fullName>
        <shortName evidence="5">PPIase</shortName>
        <ecNumber evidence="5">5.2.1.8</ecNumber>
    </recommendedName>
</protein>
<evidence type="ECO:0000256" key="4">
    <source>
        <dbReference type="ARBA" id="ARBA00023235"/>
    </source>
</evidence>
<evidence type="ECO:0000256" key="2">
    <source>
        <dbReference type="ARBA" id="ARBA00007365"/>
    </source>
</evidence>
<comment type="catalytic activity">
    <reaction evidence="5">
        <text>[protein]-peptidylproline (omega=180) = [protein]-peptidylproline (omega=0)</text>
        <dbReference type="Rhea" id="RHEA:16237"/>
        <dbReference type="Rhea" id="RHEA-COMP:10747"/>
        <dbReference type="Rhea" id="RHEA-COMP:10748"/>
        <dbReference type="ChEBI" id="CHEBI:83833"/>
        <dbReference type="ChEBI" id="CHEBI:83834"/>
        <dbReference type="EC" id="5.2.1.8"/>
    </reaction>
</comment>
<dbReference type="PRINTS" id="PR00153">
    <property type="entry name" value="CSAPPISMRASE"/>
</dbReference>
<dbReference type="GO" id="GO:0003755">
    <property type="term" value="F:peptidyl-prolyl cis-trans isomerase activity"/>
    <property type="evidence" value="ECO:0007669"/>
    <property type="project" value="UniProtKB-UniRule"/>
</dbReference>
<dbReference type="RefSeq" id="WP_146504353.1">
    <property type="nucleotide sequence ID" value="NZ_SJPG01000001.1"/>
</dbReference>
<evidence type="ECO:0000259" key="6">
    <source>
        <dbReference type="PROSITE" id="PS50072"/>
    </source>
</evidence>
<dbReference type="OrthoDB" id="270889at2"/>
<comment type="similarity">
    <text evidence="2 5">Belongs to the cyclophilin-type PPIase family.</text>
</comment>
<name>A0A5C5XH61_9PLAN</name>
<keyword evidence="8" id="KW-1185">Reference proteome</keyword>
<dbReference type="InterPro" id="IPR002130">
    <property type="entry name" value="Cyclophilin-type_PPIase_dom"/>
</dbReference>
<proteinExistence type="inferred from homology"/>
<dbReference type="InterPro" id="IPR029000">
    <property type="entry name" value="Cyclophilin-like_dom_sf"/>
</dbReference>
<dbReference type="InterPro" id="IPR024936">
    <property type="entry name" value="Cyclophilin-type_PPIase"/>
</dbReference>
<comment type="caution">
    <text evidence="7">The sequence shown here is derived from an EMBL/GenBank/DDBJ whole genome shotgun (WGS) entry which is preliminary data.</text>
</comment>
<evidence type="ECO:0000313" key="8">
    <source>
        <dbReference type="Proteomes" id="UP000316095"/>
    </source>
</evidence>
<accession>A0A5C5XH61</accession>
<keyword evidence="4 5" id="KW-0413">Isomerase</keyword>
<evidence type="ECO:0000313" key="7">
    <source>
        <dbReference type="EMBL" id="TWT62506.1"/>
    </source>
</evidence>
<reference evidence="7 8" key="1">
    <citation type="submission" date="2019-02" db="EMBL/GenBank/DDBJ databases">
        <title>Deep-cultivation of Planctomycetes and their phenomic and genomic characterization uncovers novel biology.</title>
        <authorList>
            <person name="Wiegand S."/>
            <person name="Jogler M."/>
            <person name="Boedeker C."/>
            <person name="Pinto D."/>
            <person name="Vollmers J."/>
            <person name="Rivas-Marin E."/>
            <person name="Kohn T."/>
            <person name="Peeters S.H."/>
            <person name="Heuer A."/>
            <person name="Rast P."/>
            <person name="Oberbeckmann S."/>
            <person name="Bunk B."/>
            <person name="Jeske O."/>
            <person name="Meyerdierks A."/>
            <person name="Storesund J.E."/>
            <person name="Kallscheuer N."/>
            <person name="Luecker S."/>
            <person name="Lage O.M."/>
            <person name="Pohl T."/>
            <person name="Merkel B.J."/>
            <person name="Hornburger P."/>
            <person name="Mueller R.-W."/>
            <person name="Bruemmer F."/>
            <person name="Labrenz M."/>
            <person name="Spormann A.M."/>
            <person name="Op Den Camp H."/>
            <person name="Overmann J."/>
            <person name="Amann R."/>
            <person name="Jetten M.S.M."/>
            <person name="Mascher T."/>
            <person name="Medema M.H."/>
            <person name="Devos D.P."/>
            <person name="Kaster A.-K."/>
            <person name="Ovreas L."/>
            <person name="Rohde M."/>
            <person name="Galperin M.Y."/>
            <person name="Jogler C."/>
        </authorList>
    </citation>
    <scope>NUCLEOTIDE SEQUENCE [LARGE SCALE GENOMIC DNA]</scope>
    <source>
        <strain evidence="7 8">Pan54</strain>
    </source>
</reference>
<dbReference type="InterPro" id="IPR044666">
    <property type="entry name" value="Cyclophilin_A-like"/>
</dbReference>
<dbReference type="SUPFAM" id="SSF50891">
    <property type="entry name" value="Cyclophilin-like"/>
    <property type="match status" value="1"/>
</dbReference>
<dbReference type="EC" id="5.2.1.8" evidence="5"/>
<dbReference type="Gene3D" id="2.40.100.10">
    <property type="entry name" value="Cyclophilin-like"/>
    <property type="match status" value="1"/>
</dbReference>
<sequence length="178" mass="19351">MSKNYRADVDAAIAEMDFDKNNYQIEFDTTAGKILLDMWLDVAPGHCKNILGLTKIGFYDGIIAHRVIPDFVVQIGCPNGTGTGGPGYTIPQEFNDKPHEAGVLSMARTSDPNSAGSQFFICLGRVPHLDNQYTVFGKTADQDSLDVVLKIGGVETNSADKPLEEVKIKSSRVIETAK</sequence>
<evidence type="ECO:0000256" key="3">
    <source>
        <dbReference type="ARBA" id="ARBA00023110"/>
    </source>
</evidence>
<dbReference type="PANTHER" id="PTHR45625:SF4">
    <property type="entry name" value="PEPTIDYLPROLYL ISOMERASE DOMAIN AND WD REPEAT-CONTAINING PROTEIN 1"/>
    <property type="match status" value="1"/>
</dbReference>
<evidence type="ECO:0000256" key="1">
    <source>
        <dbReference type="ARBA" id="ARBA00002388"/>
    </source>
</evidence>
<dbReference type="PANTHER" id="PTHR45625">
    <property type="entry name" value="PEPTIDYL-PROLYL CIS-TRANS ISOMERASE-RELATED"/>
    <property type="match status" value="1"/>
</dbReference>
<gene>
    <name evidence="7" type="ORF">Pan54_32480</name>
</gene>
<dbReference type="PIRSF" id="PIRSF001467">
    <property type="entry name" value="Peptidylpro_ismrse"/>
    <property type="match status" value="1"/>
</dbReference>
<keyword evidence="3 5" id="KW-0697">Rotamase</keyword>
<dbReference type="Proteomes" id="UP000316095">
    <property type="component" value="Unassembled WGS sequence"/>
</dbReference>
<comment type="function">
    <text evidence="1 5">PPIases accelerate the folding of proteins. It catalyzes the cis-trans isomerization of proline imidic peptide bonds in oligopeptides.</text>
</comment>
<dbReference type="Pfam" id="PF00160">
    <property type="entry name" value="Pro_isomerase"/>
    <property type="match status" value="1"/>
</dbReference>
<dbReference type="AlphaFoldDB" id="A0A5C5XH61"/>